<feature type="domain" description="Protein kinase" evidence="20">
    <location>
        <begin position="1303"/>
        <end position="1626"/>
    </location>
</feature>
<reference evidence="22" key="1">
    <citation type="submission" date="2019-08" db="EMBL/GenBank/DDBJ databases">
        <title>The improved chromosome-level genome for the pearl oyster Pinctada fucata martensii using PacBio sequencing and Hi-C.</title>
        <authorList>
            <person name="Zheng Z."/>
        </authorList>
    </citation>
    <scope>NUCLEOTIDE SEQUENCE</scope>
    <source>
        <strain evidence="22">ZZ-2019</strain>
        <tissue evidence="22">Adductor muscle</tissue>
    </source>
</reference>
<proteinExistence type="inferred from homology"/>
<evidence type="ECO:0000256" key="8">
    <source>
        <dbReference type="ARBA" id="ARBA00022989"/>
    </source>
</evidence>
<dbReference type="InterPro" id="IPR002165">
    <property type="entry name" value="Plexin_repeat"/>
</dbReference>
<evidence type="ECO:0000256" key="9">
    <source>
        <dbReference type="ARBA" id="ARBA00023136"/>
    </source>
</evidence>
<evidence type="ECO:0000256" key="18">
    <source>
        <dbReference type="SAM" id="Phobius"/>
    </source>
</evidence>
<dbReference type="Pfam" id="PF01833">
    <property type="entry name" value="TIG"/>
    <property type="match status" value="2"/>
</dbReference>
<dbReference type="Gene3D" id="1.10.510.10">
    <property type="entry name" value="Transferase(Phosphotransferase) domain 1"/>
    <property type="match status" value="1"/>
</dbReference>
<dbReference type="SUPFAM" id="SSF101912">
    <property type="entry name" value="Sema domain"/>
    <property type="match status" value="1"/>
</dbReference>
<dbReference type="InterPro" id="IPR041019">
    <property type="entry name" value="TIG1_plexin"/>
</dbReference>
<dbReference type="Gene3D" id="3.30.200.20">
    <property type="entry name" value="Phosphorylase Kinase, domain 1"/>
    <property type="match status" value="2"/>
</dbReference>
<accession>A0AA88YAK6</accession>
<keyword evidence="17" id="KW-0547">Nucleotide-binding</keyword>
<dbReference type="PROSITE" id="PS50011">
    <property type="entry name" value="PROTEIN_KINASE_DOM"/>
    <property type="match status" value="1"/>
</dbReference>
<dbReference type="PROSITE" id="PS00107">
    <property type="entry name" value="PROTEIN_KINASE_ATP"/>
    <property type="match status" value="1"/>
</dbReference>
<dbReference type="Pfam" id="PF07714">
    <property type="entry name" value="PK_Tyr_Ser-Thr"/>
    <property type="match status" value="1"/>
</dbReference>
<evidence type="ECO:0000256" key="6">
    <source>
        <dbReference type="ARBA" id="ARBA00022737"/>
    </source>
</evidence>
<dbReference type="Pfam" id="PF01403">
    <property type="entry name" value="Sema"/>
    <property type="match status" value="1"/>
</dbReference>
<dbReference type="PROSITE" id="PS51004">
    <property type="entry name" value="SEMA"/>
    <property type="match status" value="1"/>
</dbReference>
<evidence type="ECO:0000259" key="21">
    <source>
        <dbReference type="PROSITE" id="PS51004"/>
    </source>
</evidence>
<comment type="subcellular location">
    <subcellularLocation>
        <location evidence="1">Cell membrane</location>
        <topology evidence="1">Single-pass type I membrane protein</topology>
    </subcellularLocation>
</comment>
<dbReference type="GO" id="GO:0002116">
    <property type="term" value="C:semaphorin receptor complex"/>
    <property type="evidence" value="ECO:0007669"/>
    <property type="project" value="TreeGrafter"/>
</dbReference>
<feature type="chain" id="PRO_5041656010" description="Hepatocyte growth factor receptor" evidence="19">
    <location>
        <begin position="21"/>
        <end position="1655"/>
    </location>
</feature>
<dbReference type="Pfam" id="PF01437">
    <property type="entry name" value="PSI"/>
    <property type="match status" value="1"/>
</dbReference>
<comment type="caution">
    <text evidence="16">Lacks conserved residue(s) required for the propagation of feature annotation.</text>
</comment>
<feature type="transmembrane region" description="Helical" evidence="18">
    <location>
        <begin position="1200"/>
        <end position="1224"/>
    </location>
</feature>
<dbReference type="SUPFAM" id="SSF81296">
    <property type="entry name" value="E set domains"/>
    <property type="match status" value="3"/>
</dbReference>
<keyword evidence="23" id="KW-1185">Reference proteome</keyword>
<gene>
    <name evidence="22" type="ORF">FSP39_001037</name>
</gene>
<sequence length="1655" mass="184313">MGTDRLFVLVFTCALTSAAAMTIERTFRDLYAGHWRHINALVVNERNGDVILGTENMVYRLNSDLTVIQRLTTGPKFDHYLCPPPDLPCKYNRTKLRNFVKGLAIDYDHNSVIMCLTVPKGGCMIVDMDDITNIKKNVYKSIVSINPATSNLLFIAPGLNSESVLYVGQAYDSLIGGREYLDQVNLISSRNVQDLNFTYLDDNGGTKISAIPGVRMEDQHRVKFLHGFSHGDYVYFVTTRHHRYDTWIIRLCKEDQYFQSYVEFPVICSTAGKNREYREAKSAFYEEKSQNLYIAFKTNSSTSGAVCAFNMRDTETLFFDKAVEYCADGKGYLGPAYIHAVEQCNKSDDGPKFCGDPLRSAIEGQKPIFREPIMEFDGEYPSSVTAVHKTDHQVLFVGTTAGYLKKIVLLGVQQVYVVDTLRIEHVGHGHVIEKDMMLSPDQSAIYLTTSGNKLVKVNVNHCEKQTTCEACTSILDAVCGWCVMDGTCTEKNSCRQSAVSPHWLPSRKRICAKMADMEPSVLSYERIQTSQEKQEIQFRLQQVMLSSSTTPQLHCSFSTQTAKAKTVATVQNELVKCPLPSNHDLDSKPEGKDYRNLEVEFHVSGRPIVKRSISVYDCTMHKNCTSCTKSTFNCTWDYSTHSCQASDSTSAPAGITVTDKCPRVEVSSQNQGDIVVHSGKSKRIAVRLVNMQLGQTDDMQCRFEYIGKVYVVNGTVSSSNLVCDSVKFEFSESQAFVSATFSVLWGKNKYPLDIPSKITVQIYKCASMVESCGRCLTLGQEYECGWCNGTCELQAGCSSNWLEPSATCPNPQIFRVSPNIGPIKGQTNVSVTGINLGKAYTDIKGGVTVAGMNCVVHADHFELSTKFNCLTDPAPAEMNGTITVLVDGLYRAESSAIFYFVDPKVEELHPPHGPKSGGTTITIKGKYMNAGTSIMVDLAGSSCKVIRANESELLCQTSQQVTSDNNVDVEVSFGGYKRLLNQKFKYEEDPVIEHVSNAFSLFSGGTIITIKGERLGLIQNPEIFLERGGQNMTCQHLLIPSSQHFLLCNAPPISFVPYGMNYSETNPMEVHFGLNLDGVVTYRNLSHQSKFEPIKYYPDPDVKFLPEGDKMIKFEQNQKLVIKGRFRSINPMISDVKVLVGKMMCGEITASDTAITCNPPEDPGGLDSEGRAPVTLRIGFFRLDIGYISYFKAQPDDKPITMGIILGVVLPIIFIIVLLALCIIRRQRKTVPPDGGIPDMLKEEEPKDEEEHIGMNHVSVKADMNGQIPDQDSGPYVSELLTRIDNEATRQAVSDLLIPRSKINIGEIIGKGVYGNTYEAQYKTCKDADSQEQDNTVAIKALQGKEQDNTVAIRALQGKEQDNTVAIKALQGKEQDNTVAIRALQGKEQDNTVAIRALQGKEQDNTVAIKALQGKEQDNTVAIRALQGKEQDNTVAIKALQGCNRDSDSIDAFLVQCVTLRDLQHPNVLPILGVSVSSIDEPFIVRPHLQRGDLRNYWLQDDKVVKVSEFSVTQMYPAEYYNMEDGRIKDVKKWWAPEAIDNMAFSHKTDCWSYGIVLWELLTRGVTPYPDVEAKDLKEYLNGGHRLKKPRQCPENVYLLMLQCWTDVPNDRPTFQEIGAEISQFISGDETGNENQPLQTKIEPGGSQEYLEVIG</sequence>
<keyword evidence="11" id="KW-0325">Glycoprotein</keyword>
<dbReference type="InterPro" id="IPR017441">
    <property type="entry name" value="Protein_kinase_ATP_BS"/>
</dbReference>
<evidence type="ECO:0000256" key="13">
    <source>
        <dbReference type="ARBA" id="ARBA00033031"/>
    </source>
</evidence>
<evidence type="ECO:0000256" key="12">
    <source>
        <dbReference type="ARBA" id="ARBA00030820"/>
    </source>
</evidence>
<dbReference type="InterPro" id="IPR011009">
    <property type="entry name" value="Kinase-like_dom_sf"/>
</dbReference>
<dbReference type="Pfam" id="PF17960">
    <property type="entry name" value="TIG_plexin"/>
    <property type="match status" value="1"/>
</dbReference>
<feature type="signal peptide" evidence="19">
    <location>
        <begin position="1"/>
        <end position="20"/>
    </location>
</feature>
<evidence type="ECO:0000313" key="23">
    <source>
        <dbReference type="Proteomes" id="UP001186944"/>
    </source>
</evidence>
<dbReference type="PANTHER" id="PTHR22625">
    <property type="entry name" value="PLEXIN"/>
    <property type="match status" value="1"/>
</dbReference>
<keyword evidence="17" id="KW-0067">ATP-binding</keyword>
<dbReference type="InterPro" id="IPR000719">
    <property type="entry name" value="Prot_kinase_dom"/>
</dbReference>
<dbReference type="InterPro" id="IPR001245">
    <property type="entry name" value="Ser-Thr/Tyr_kinase_cat_dom"/>
</dbReference>
<evidence type="ECO:0000256" key="5">
    <source>
        <dbReference type="ARBA" id="ARBA00022729"/>
    </source>
</evidence>
<feature type="binding site" evidence="17">
    <location>
        <position position="1340"/>
    </location>
    <ligand>
        <name>ATP</name>
        <dbReference type="ChEBI" id="CHEBI:30616"/>
    </ligand>
</feature>
<dbReference type="SMART" id="SM00429">
    <property type="entry name" value="IPT"/>
    <property type="match status" value="3"/>
</dbReference>
<dbReference type="GO" id="GO:0017154">
    <property type="term" value="F:semaphorin receptor activity"/>
    <property type="evidence" value="ECO:0007669"/>
    <property type="project" value="InterPro"/>
</dbReference>
<comment type="caution">
    <text evidence="22">The sequence shown here is derived from an EMBL/GenBank/DDBJ whole genome shotgun (WGS) entry which is preliminary data.</text>
</comment>
<dbReference type="PANTHER" id="PTHR22625:SF70">
    <property type="entry name" value="PLEXIN A, ISOFORM A"/>
    <property type="match status" value="1"/>
</dbReference>
<dbReference type="Gene3D" id="2.130.10.10">
    <property type="entry name" value="YVTN repeat-like/Quinoprotein amine dehydrogenase"/>
    <property type="match status" value="1"/>
</dbReference>
<keyword evidence="4 18" id="KW-0812">Transmembrane</keyword>
<keyword evidence="9 18" id="KW-0472">Membrane</keyword>
<dbReference type="SMART" id="SM00423">
    <property type="entry name" value="PSI"/>
    <property type="match status" value="3"/>
</dbReference>
<evidence type="ECO:0000256" key="11">
    <source>
        <dbReference type="ARBA" id="ARBA00023180"/>
    </source>
</evidence>
<dbReference type="Gene3D" id="2.60.40.10">
    <property type="entry name" value="Immunoglobulins"/>
    <property type="match status" value="4"/>
</dbReference>
<evidence type="ECO:0000256" key="16">
    <source>
        <dbReference type="PROSITE-ProRule" id="PRU00352"/>
    </source>
</evidence>
<keyword evidence="5 19" id="KW-0732">Signal</keyword>
<dbReference type="SMART" id="SM00630">
    <property type="entry name" value="Sema"/>
    <property type="match status" value="1"/>
</dbReference>
<evidence type="ECO:0000256" key="3">
    <source>
        <dbReference type="ARBA" id="ARBA00019839"/>
    </source>
</evidence>
<evidence type="ECO:0000256" key="7">
    <source>
        <dbReference type="ARBA" id="ARBA00022843"/>
    </source>
</evidence>
<evidence type="ECO:0000256" key="2">
    <source>
        <dbReference type="ARBA" id="ARBA00010297"/>
    </source>
</evidence>
<comment type="similarity">
    <text evidence="2">Belongs to the plexin family.</text>
</comment>
<protein>
    <recommendedName>
        <fullName evidence="3">Hepatocyte growth factor receptor</fullName>
    </recommendedName>
    <alternativeName>
        <fullName evidence="15">HGF/SF receptor</fullName>
    </alternativeName>
    <alternativeName>
        <fullName evidence="14">Proto-oncogene c-Met</fullName>
    </alternativeName>
    <alternativeName>
        <fullName evidence="12">Scatter factor receptor</fullName>
    </alternativeName>
    <alternativeName>
        <fullName evidence="13">Tyrosine-protein kinase Met</fullName>
    </alternativeName>
</protein>
<keyword evidence="10" id="KW-1015">Disulfide bond</keyword>
<dbReference type="GO" id="GO:0005524">
    <property type="term" value="F:ATP binding"/>
    <property type="evidence" value="ECO:0007669"/>
    <property type="project" value="UniProtKB-UniRule"/>
</dbReference>
<dbReference type="InterPro" id="IPR014756">
    <property type="entry name" value="Ig_E-set"/>
</dbReference>
<dbReference type="GO" id="GO:0005886">
    <property type="term" value="C:plasma membrane"/>
    <property type="evidence" value="ECO:0007669"/>
    <property type="project" value="UniProtKB-SubCell"/>
</dbReference>
<dbReference type="GO" id="GO:0030334">
    <property type="term" value="P:regulation of cell migration"/>
    <property type="evidence" value="ECO:0007669"/>
    <property type="project" value="TreeGrafter"/>
</dbReference>
<evidence type="ECO:0000256" key="17">
    <source>
        <dbReference type="PROSITE-ProRule" id="PRU10141"/>
    </source>
</evidence>
<name>A0AA88YAK6_PINIB</name>
<dbReference type="Proteomes" id="UP001186944">
    <property type="component" value="Unassembled WGS sequence"/>
</dbReference>
<dbReference type="InterPro" id="IPR013783">
    <property type="entry name" value="Ig-like_fold"/>
</dbReference>
<dbReference type="SUPFAM" id="SSF56112">
    <property type="entry name" value="Protein kinase-like (PK-like)"/>
    <property type="match status" value="1"/>
</dbReference>
<evidence type="ECO:0000256" key="10">
    <source>
        <dbReference type="ARBA" id="ARBA00023157"/>
    </source>
</evidence>
<evidence type="ECO:0000256" key="1">
    <source>
        <dbReference type="ARBA" id="ARBA00004251"/>
    </source>
</evidence>
<evidence type="ECO:0000313" key="22">
    <source>
        <dbReference type="EMBL" id="KAK3101113.1"/>
    </source>
</evidence>
<dbReference type="Pfam" id="PF18020">
    <property type="entry name" value="TIG_2"/>
    <property type="match status" value="1"/>
</dbReference>
<keyword evidence="7" id="KW-0832">Ubl conjugation</keyword>
<dbReference type="InterPro" id="IPR001627">
    <property type="entry name" value="Semap_dom"/>
</dbReference>
<dbReference type="InterPro" id="IPR041362">
    <property type="entry name" value="TIG2_plexin"/>
</dbReference>
<evidence type="ECO:0000256" key="19">
    <source>
        <dbReference type="SAM" id="SignalP"/>
    </source>
</evidence>
<dbReference type="InterPro" id="IPR016201">
    <property type="entry name" value="PSI"/>
</dbReference>
<evidence type="ECO:0000259" key="20">
    <source>
        <dbReference type="PROSITE" id="PS50011"/>
    </source>
</evidence>
<dbReference type="SUPFAM" id="SSF103575">
    <property type="entry name" value="Plexin repeat"/>
    <property type="match status" value="2"/>
</dbReference>
<dbReference type="InterPro" id="IPR036352">
    <property type="entry name" value="Semap_dom_sf"/>
</dbReference>
<keyword evidence="6" id="KW-0677">Repeat</keyword>
<organism evidence="22 23">
    <name type="scientific">Pinctada imbricata</name>
    <name type="common">Atlantic pearl-oyster</name>
    <name type="synonym">Pinctada martensii</name>
    <dbReference type="NCBI Taxonomy" id="66713"/>
    <lineage>
        <taxon>Eukaryota</taxon>
        <taxon>Metazoa</taxon>
        <taxon>Spiralia</taxon>
        <taxon>Lophotrochozoa</taxon>
        <taxon>Mollusca</taxon>
        <taxon>Bivalvia</taxon>
        <taxon>Autobranchia</taxon>
        <taxon>Pteriomorphia</taxon>
        <taxon>Pterioida</taxon>
        <taxon>Pterioidea</taxon>
        <taxon>Pteriidae</taxon>
        <taxon>Pinctada</taxon>
    </lineage>
</organism>
<evidence type="ECO:0000256" key="4">
    <source>
        <dbReference type="ARBA" id="ARBA00022692"/>
    </source>
</evidence>
<dbReference type="FunFam" id="1.10.510.10:FF:001346">
    <property type="entry name" value="Uncharacterized protein"/>
    <property type="match status" value="1"/>
</dbReference>
<evidence type="ECO:0000256" key="15">
    <source>
        <dbReference type="ARBA" id="ARBA00033136"/>
    </source>
</evidence>
<dbReference type="EMBL" id="VSWD01000005">
    <property type="protein sequence ID" value="KAK3101113.1"/>
    <property type="molecule type" value="Genomic_DNA"/>
</dbReference>
<dbReference type="InterPro" id="IPR002909">
    <property type="entry name" value="IPT_dom"/>
</dbReference>
<dbReference type="GO" id="GO:0004672">
    <property type="term" value="F:protein kinase activity"/>
    <property type="evidence" value="ECO:0007669"/>
    <property type="project" value="InterPro"/>
</dbReference>
<feature type="domain" description="Sema" evidence="21">
    <location>
        <begin position="12"/>
        <end position="459"/>
    </location>
</feature>
<dbReference type="InterPro" id="IPR015943">
    <property type="entry name" value="WD40/YVTN_repeat-like_dom_sf"/>
</dbReference>
<evidence type="ECO:0000256" key="14">
    <source>
        <dbReference type="ARBA" id="ARBA00033117"/>
    </source>
</evidence>
<dbReference type="InterPro" id="IPR031148">
    <property type="entry name" value="Plexin"/>
</dbReference>
<keyword evidence="8 18" id="KW-1133">Transmembrane helix</keyword>